<proteinExistence type="predicted"/>
<keyword evidence="3" id="KW-1185">Reference proteome</keyword>
<name>A0A328DAZ1_9ASTE</name>
<accession>A0A328DAZ1</accession>
<feature type="compositionally biased region" description="Polar residues" evidence="1">
    <location>
        <begin position="163"/>
        <end position="183"/>
    </location>
</feature>
<feature type="compositionally biased region" description="Low complexity" evidence="1">
    <location>
        <begin position="208"/>
        <end position="225"/>
    </location>
</feature>
<gene>
    <name evidence="2" type="ORF">DM860_013152</name>
</gene>
<comment type="caution">
    <text evidence="2">The sequence shown here is derived from an EMBL/GenBank/DDBJ whole genome shotgun (WGS) entry which is preliminary data.</text>
</comment>
<feature type="region of interest" description="Disordered" evidence="1">
    <location>
        <begin position="301"/>
        <end position="361"/>
    </location>
</feature>
<evidence type="ECO:0000256" key="1">
    <source>
        <dbReference type="SAM" id="MobiDB-lite"/>
    </source>
</evidence>
<dbReference type="Proteomes" id="UP000249390">
    <property type="component" value="Unassembled WGS sequence"/>
</dbReference>
<dbReference type="AlphaFoldDB" id="A0A328DAZ1"/>
<dbReference type="PANTHER" id="PTHR31286">
    <property type="entry name" value="GLYCINE-RICH CELL WALL STRUCTURAL PROTEIN 1.8-LIKE"/>
    <property type="match status" value="1"/>
</dbReference>
<evidence type="ECO:0000313" key="2">
    <source>
        <dbReference type="EMBL" id="RAL41618.1"/>
    </source>
</evidence>
<dbReference type="EMBL" id="NQVE01000186">
    <property type="protein sequence ID" value="RAL41618.1"/>
    <property type="molecule type" value="Genomic_DNA"/>
</dbReference>
<reference evidence="2 3" key="1">
    <citation type="submission" date="2018-06" db="EMBL/GenBank/DDBJ databases">
        <title>The Genome of Cuscuta australis (Dodder) Provides Insight into the Evolution of Plant Parasitism.</title>
        <authorList>
            <person name="Liu H."/>
        </authorList>
    </citation>
    <scope>NUCLEOTIDE SEQUENCE [LARGE SCALE GENOMIC DNA]</scope>
    <source>
        <strain evidence="3">cv. Yunnan</strain>
        <tissue evidence="2">Vines</tissue>
    </source>
</reference>
<protein>
    <submittedName>
        <fullName evidence="2">Uncharacterized protein</fullName>
    </submittedName>
</protein>
<feature type="region of interest" description="Disordered" evidence="1">
    <location>
        <begin position="206"/>
        <end position="240"/>
    </location>
</feature>
<dbReference type="PANTHER" id="PTHR31286:SF180">
    <property type="entry name" value="OS10G0362600 PROTEIN"/>
    <property type="match status" value="1"/>
</dbReference>
<sequence length="361" mass="40344">MKVSKWTPKFDPRYESPFLPIWVAIKNLPIHLHDRKSLLDIAQVFGKPIKLDATTENFGRPSLARVCVEVDISQPQITKFCVQNGEIPLILSAYYENVPHFCHECRGVGRHNHGCKFCTPQAQKNPAPKPARNTLPESKPAERFHYKAINKGPTENFHKGPIQNPTPKNTTHYIQPTTDQASTSQNISLTPLIPTQEATPIQATNQNTTKQTPDPSPPTQTQIPQSVNSPTILPTPVEPDEDADLLFHDFIFKECISIWDKHQPKIIAIPQPVTTLLDTNQSQDVLDIPLSAQNNVHFLSDEEQTSENKNTTHKLQLPKPPFNQPLSADHTSCKAPPSSTRKSKRLQDKSSSNSSPPTPSQ</sequence>
<feature type="region of interest" description="Disordered" evidence="1">
    <location>
        <begin position="121"/>
        <end position="183"/>
    </location>
</feature>
<organism evidence="2 3">
    <name type="scientific">Cuscuta australis</name>
    <dbReference type="NCBI Taxonomy" id="267555"/>
    <lineage>
        <taxon>Eukaryota</taxon>
        <taxon>Viridiplantae</taxon>
        <taxon>Streptophyta</taxon>
        <taxon>Embryophyta</taxon>
        <taxon>Tracheophyta</taxon>
        <taxon>Spermatophyta</taxon>
        <taxon>Magnoliopsida</taxon>
        <taxon>eudicotyledons</taxon>
        <taxon>Gunneridae</taxon>
        <taxon>Pentapetalae</taxon>
        <taxon>asterids</taxon>
        <taxon>lamiids</taxon>
        <taxon>Solanales</taxon>
        <taxon>Convolvulaceae</taxon>
        <taxon>Cuscuteae</taxon>
        <taxon>Cuscuta</taxon>
        <taxon>Cuscuta subgen. Grammica</taxon>
        <taxon>Cuscuta sect. Cleistogrammica</taxon>
    </lineage>
</organism>
<dbReference type="InterPro" id="IPR040256">
    <property type="entry name" value="At4g02000-like"/>
</dbReference>
<evidence type="ECO:0000313" key="3">
    <source>
        <dbReference type="Proteomes" id="UP000249390"/>
    </source>
</evidence>